<evidence type="ECO:0000259" key="9">
    <source>
        <dbReference type="PROSITE" id="PS50110"/>
    </source>
</evidence>
<evidence type="ECO:0000256" key="7">
    <source>
        <dbReference type="PROSITE-ProRule" id="PRU00169"/>
    </source>
</evidence>
<dbReference type="GO" id="GO:0000156">
    <property type="term" value="F:phosphorelay response regulator activity"/>
    <property type="evidence" value="ECO:0007669"/>
    <property type="project" value="TreeGrafter"/>
</dbReference>
<feature type="modified residue" description="4-aspartylphosphate" evidence="7">
    <location>
        <position position="51"/>
    </location>
</feature>
<dbReference type="Gene3D" id="1.10.10.10">
    <property type="entry name" value="Winged helix-like DNA-binding domain superfamily/Winged helix DNA-binding domain"/>
    <property type="match status" value="1"/>
</dbReference>
<dbReference type="Pfam" id="PF00486">
    <property type="entry name" value="Trans_reg_C"/>
    <property type="match status" value="1"/>
</dbReference>
<dbReference type="InterPro" id="IPR036388">
    <property type="entry name" value="WH-like_DNA-bd_sf"/>
</dbReference>
<proteinExistence type="predicted"/>
<dbReference type="PANTHER" id="PTHR48111">
    <property type="entry name" value="REGULATOR OF RPOS"/>
    <property type="match status" value="1"/>
</dbReference>
<evidence type="ECO:0000256" key="1">
    <source>
        <dbReference type="ARBA" id="ARBA00004496"/>
    </source>
</evidence>
<comment type="caution">
    <text evidence="11">The sequence shown here is derived from an EMBL/GenBank/DDBJ whole genome shotgun (WGS) entry which is preliminary data.</text>
</comment>
<feature type="domain" description="OmpR/PhoB-type" evidence="10">
    <location>
        <begin position="130"/>
        <end position="225"/>
    </location>
</feature>
<dbReference type="Pfam" id="PF00072">
    <property type="entry name" value="Response_reg"/>
    <property type="match status" value="1"/>
</dbReference>
<keyword evidence="4" id="KW-0805">Transcription regulation</keyword>
<dbReference type="OrthoDB" id="9790442at2"/>
<evidence type="ECO:0000256" key="4">
    <source>
        <dbReference type="ARBA" id="ARBA00023015"/>
    </source>
</evidence>
<dbReference type="AlphaFoldDB" id="A0A3A1QS27"/>
<dbReference type="EMBL" id="QXIR01000033">
    <property type="protein sequence ID" value="RIW29364.1"/>
    <property type="molecule type" value="Genomic_DNA"/>
</dbReference>
<keyword evidence="6" id="KW-0804">Transcription</keyword>
<dbReference type="GO" id="GO:0032993">
    <property type="term" value="C:protein-DNA complex"/>
    <property type="evidence" value="ECO:0007669"/>
    <property type="project" value="TreeGrafter"/>
</dbReference>
<keyword evidence="5 8" id="KW-0238">DNA-binding</keyword>
<sequence length="225" mass="25297">MNILAVDDEKDMIGLLTSYLKAHDYTVFSAGNGLEAINTLKKEKIDLVLLDIMMPVMDGLEAAREIRTFSDVPIIILTAKGNEDDRVTGLKIGADDYVVKPFSPKELVARIEAALRRSKGYPIGRQRQGDDIIRHEELSIDLKGYVVKVNDDPVNLTRKEFLLLSLLIQNKGQVFTREQLLDRVWGFESEGTARTVDTHIKTLRLKLKSAGVHVQTVWGVGYKFT</sequence>
<dbReference type="SMART" id="SM00448">
    <property type="entry name" value="REC"/>
    <property type="match status" value="1"/>
</dbReference>
<comment type="subcellular location">
    <subcellularLocation>
        <location evidence="1">Cytoplasm</location>
    </subcellularLocation>
</comment>
<dbReference type="SUPFAM" id="SSF52172">
    <property type="entry name" value="CheY-like"/>
    <property type="match status" value="1"/>
</dbReference>
<evidence type="ECO:0000256" key="3">
    <source>
        <dbReference type="ARBA" id="ARBA00023012"/>
    </source>
</evidence>
<dbReference type="FunFam" id="1.10.10.10:FF:000018">
    <property type="entry name" value="DNA-binding response regulator ResD"/>
    <property type="match status" value="1"/>
</dbReference>
<dbReference type="InterPro" id="IPR039420">
    <property type="entry name" value="WalR-like"/>
</dbReference>
<feature type="domain" description="Response regulatory" evidence="9">
    <location>
        <begin position="2"/>
        <end position="115"/>
    </location>
</feature>
<organism evidence="11 12">
    <name type="scientific">Bacillus salacetis</name>
    <dbReference type="NCBI Taxonomy" id="2315464"/>
    <lineage>
        <taxon>Bacteria</taxon>
        <taxon>Bacillati</taxon>
        <taxon>Bacillota</taxon>
        <taxon>Bacilli</taxon>
        <taxon>Bacillales</taxon>
        <taxon>Bacillaceae</taxon>
        <taxon>Bacillus</taxon>
    </lineage>
</organism>
<dbReference type="InterPro" id="IPR001867">
    <property type="entry name" value="OmpR/PhoB-type_DNA-bd"/>
</dbReference>
<evidence type="ECO:0000256" key="5">
    <source>
        <dbReference type="ARBA" id="ARBA00023125"/>
    </source>
</evidence>
<evidence type="ECO:0000313" key="12">
    <source>
        <dbReference type="Proteomes" id="UP000265801"/>
    </source>
</evidence>
<dbReference type="PROSITE" id="PS50110">
    <property type="entry name" value="RESPONSE_REGULATORY"/>
    <property type="match status" value="1"/>
</dbReference>
<dbReference type="CDD" id="cd00383">
    <property type="entry name" value="trans_reg_C"/>
    <property type="match status" value="1"/>
</dbReference>
<evidence type="ECO:0000313" key="11">
    <source>
        <dbReference type="EMBL" id="RIW29364.1"/>
    </source>
</evidence>
<dbReference type="GO" id="GO:0006355">
    <property type="term" value="P:regulation of DNA-templated transcription"/>
    <property type="evidence" value="ECO:0007669"/>
    <property type="project" value="InterPro"/>
</dbReference>
<dbReference type="GO" id="GO:0000976">
    <property type="term" value="F:transcription cis-regulatory region binding"/>
    <property type="evidence" value="ECO:0007669"/>
    <property type="project" value="TreeGrafter"/>
</dbReference>
<reference evidence="11 12" key="1">
    <citation type="submission" date="2018-09" db="EMBL/GenBank/DDBJ databases">
        <title>Bacillus saliacetes sp. nov., isolated from Thai shrimp paste (Ka-pi).</title>
        <authorList>
            <person name="Daroonpunt R."/>
            <person name="Tanasupawat S."/>
            <person name="Yiamsombut S."/>
        </authorList>
    </citation>
    <scope>NUCLEOTIDE SEQUENCE [LARGE SCALE GENOMIC DNA]</scope>
    <source>
        <strain evidence="11 12">SKP7-4</strain>
    </source>
</reference>
<evidence type="ECO:0000259" key="10">
    <source>
        <dbReference type="PROSITE" id="PS51755"/>
    </source>
</evidence>
<dbReference type="Gene3D" id="6.10.250.690">
    <property type="match status" value="1"/>
</dbReference>
<evidence type="ECO:0000256" key="6">
    <source>
        <dbReference type="ARBA" id="ARBA00023163"/>
    </source>
</evidence>
<evidence type="ECO:0000256" key="8">
    <source>
        <dbReference type="PROSITE-ProRule" id="PRU01091"/>
    </source>
</evidence>
<dbReference type="PANTHER" id="PTHR48111:SF1">
    <property type="entry name" value="TWO-COMPONENT RESPONSE REGULATOR ORR33"/>
    <property type="match status" value="1"/>
</dbReference>
<keyword evidence="12" id="KW-1185">Reference proteome</keyword>
<gene>
    <name evidence="11" type="ORF">D3H55_19065</name>
</gene>
<feature type="DNA-binding region" description="OmpR/PhoB-type" evidence="8">
    <location>
        <begin position="130"/>
        <end position="225"/>
    </location>
</feature>
<keyword evidence="2 7" id="KW-0597">Phosphoprotein</keyword>
<dbReference type="Proteomes" id="UP000265801">
    <property type="component" value="Unassembled WGS sequence"/>
</dbReference>
<dbReference type="Gene3D" id="3.40.50.2300">
    <property type="match status" value="1"/>
</dbReference>
<dbReference type="PROSITE" id="PS51755">
    <property type="entry name" value="OMPR_PHOB"/>
    <property type="match status" value="1"/>
</dbReference>
<evidence type="ECO:0000256" key="2">
    <source>
        <dbReference type="ARBA" id="ARBA00022553"/>
    </source>
</evidence>
<dbReference type="SMART" id="SM00862">
    <property type="entry name" value="Trans_reg_C"/>
    <property type="match status" value="1"/>
</dbReference>
<dbReference type="RefSeq" id="WP_119548891.1">
    <property type="nucleotide sequence ID" value="NZ_QXIR01000033.1"/>
</dbReference>
<protein>
    <submittedName>
        <fullName evidence="11">DNA-binding response regulator</fullName>
    </submittedName>
</protein>
<keyword evidence="3" id="KW-0902">Two-component regulatory system</keyword>
<dbReference type="InterPro" id="IPR001789">
    <property type="entry name" value="Sig_transdc_resp-reg_receiver"/>
</dbReference>
<dbReference type="GO" id="GO:0005829">
    <property type="term" value="C:cytosol"/>
    <property type="evidence" value="ECO:0007669"/>
    <property type="project" value="TreeGrafter"/>
</dbReference>
<name>A0A3A1QS27_9BACI</name>
<accession>A0A3A1QS27</accession>
<dbReference type="InterPro" id="IPR011006">
    <property type="entry name" value="CheY-like_superfamily"/>
</dbReference>
<dbReference type="FunFam" id="3.40.50.2300:FF:000001">
    <property type="entry name" value="DNA-binding response regulator PhoB"/>
    <property type="match status" value="1"/>
</dbReference>